<dbReference type="Proteomes" id="UP000758168">
    <property type="component" value="Unassembled WGS sequence"/>
</dbReference>
<sequence length="664" mass="70324">MKPSDLPLLRTVSPPTLSPDGGTAVVAVTRPDLRADATVGQLWAVPTDGSAPPRRLTRGFRDTAPQLSPDGALLAFLRAGPGAPAQLHVVRAAGGEPVPLTDAPLGVTQFDWSPDGARLVFLARVPEPGRYGTVEDLPPGAEPARRLTTTRYLANGVGWVTDRRAHAFLVDVPDVDAEPPVAAAPSAEDPHPEPRPAVPTPVRLTTEDADHDHPRFGADARTVTVVVTEHDGTSPALRRALRRLTLGPDGTVSEVTTPTGPADGLYVGDARERADGTCVVLAQELGPDAVDFVGRGTALHVLTGDGPPRRLTDPATEDLSGSPLVLDGDAVLVTRLERGTVQLLRVHPDDRTERLTDGPVEVEGVAAAGGVVVVALADPGSAGDVAVVEPDGLRRLTDFSAPLRERGVVTPEEVLVPTRDGQQVHGWVLVPPGPGPHPTLLLIHGGPHAQYTGSLFDEAQVYAAAGYGVVMGNPRGAAGYGEEFARAIAGRMGTVDLADALDLLDGALAGHPTLDPERVGVLGGSYGGYLTAWVTAHDHRFAGAVVERGFLDPELFIGTSDIGTYFAQQYTGADPEQRRRQSPQALVHQVRTPTLVVHSEDDLRCPLSQAQRYHLGLVEAGVPTELLVFPGEDHELSRSGRPRHRLQRFEAILDWWARHLPTGV</sequence>
<keyword evidence="1" id="KW-0378">Hydrolase</keyword>
<protein>
    <submittedName>
        <fullName evidence="4">Dipeptidyl aminopeptidase/acylaminoacyl peptidase</fullName>
    </submittedName>
</protein>
<accession>A0ABS4ZFG3</accession>
<dbReference type="InterPro" id="IPR029058">
    <property type="entry name" value="AB_hydrolase_fold"/>
</dbReference>
<organism evidence="4 5">
    <name type="scientific">Microlunatus capsulatus</name>
    <dbReference type="NCBI Taxonomy" id="99117"/>
    <lineage>
        <taxon>Bacteria</taxon>
        <taxon>Bacillati</taxon>
        <taxon>Actinomycetota</taxon>
        <taxon>Actinomycetes</taxon>
        <taxon>Propionibacteriales</taxon>
        <taxon>Propionibacteriaceae</taxon>
        <taxon>Microlunatus</taxon>
    </lineage>
</organism>
<dbReference type="PANTHER" id="PTHR42776">
    <property type="entry name" value="SERINE PEPTIDASE S9 FAMILY MEMBER"/>
    <property type="match status" value="1"/>
</dbReference>
<reference evidence="4 5" key="1">
    <citation type="submission" date="2021-03" db="EMBL/GenBank/DDBJ databases">
        <title>Sequencing the genomes of 1000 actinobacteria strains.</title>
        <authorList>
            <person name="Klenk H.-P."/>
        </authorList>
    </citation>
    <scope>NUCLEOTIDE SEQUENCE [LARGE SCALE GENOMIC DNA]</scope>
    <source>
        <strain evidence="4 5">DSM 12936</strain>
    </source>
</reference>
<dbReference type="Pfam" id="PF00326">
    <property type="entry name" value="Peptidase_S9"/>
    <property type="match status" value="1"/>
</dbReference>
<keyword evidence="4" id="KW-0031">Aminopeptidase</keyword>
<comment type="caution">
    <text evidence="4">The sequence shown here is derived from an EMBL/GenBank/DDBJ whole genome shotgun (WGS) entry which is preliminary data.</text>
</comment>
<dbReference type="InterPro" id="IPR011042">
    <property type="entry name" value="6-blade_b-propeller_TolB-like"/>
</dbReference>
<evidence type="ECO:0000313" key="4">
    <source>
        <dbReference type="EMBL" id="MBP2418978.1"/>
    </source>
</evidence>
<evidence type="ECO:0000256" key="1">
    <source>
        <dbReference type="ARBA" id="ARBA00022801"/>
    </source>
</evidence>
<dbReference type="SUPFAM" id="SSF82171">
    <property type="entry name" value="DPP6 N-terminal domain-like"/>
    <property type="match status" value="1"/>
</dbReference>
<dbReference type="SUPFAM" id="SSF53474">
    <property type="entry name" value="alpha/beta-Hydrolases"/>
    <property type="match status" value="1"/>
</dbReference>
<evidence type="ECO:0000259" key="3">
    <source>
        <dbReference type="Pfam" id="PF00326"/>
    </source>
</evidence>
<evidence type="ECO:0000256" key="2">
    <source>
        <dbReference type="SAM" id="MobiDB-lite"/>
    </source>
</evidence>
<evidence type="ECO:0000313" key="5">
    <source>
        <dbReference type="Proteomes" id="UP000758168"/>
    </source>
</evidence>
<proteinExistence type="predicted"/>
<dbReference type="GO" id="GO:0004177">
    <property type="term" value="F:aminopeptidase activity"/>
    <property type="evidence" value="ECO:0007669"/>
    <property type="project" value="UniProtKB-KW"/>
</dbReference>
<dbReference type="EMBL" id="JAGIOB010000001">
    <property type="protein sequence ID" value="MBP2418978.1"/>
    <property type="molecule type" value="Genomic_DNA"/>
</dbReference>
<dbReference type="Gene3D" id="2.120.10.30">
    <property type="entry name" value="TolB, C-terminal domain"/>
    <property type="match status" value="1"/>
</dbReference>
<dbReference type="Gene3D" id="3.40.50.1820">
    <property type="entry name" value="alpha/beta hydrolase"/>
    <property type="match status" value="1"/>
</dbReference>
<feature type="region of interest" description="Disordered" evidence="2">
    <location>
        <begin position="1"/>
        <end position="22"/>
    </location>
</feature>
<name>A0ABS4ZFG3_9ACTN</name>
<gene>
    <name evidence="4" type="ORF">JOF54_003900</name>
</gene>
<feature type="region of interest" description="Disordered" evidence="2">
    <location>
        <begin position="179"/>
        <end position="202"/>
    </location>
</feature>
<dbReference type="PANTHER" id="PTHR42776:SF27">
    <property type="entry name" value="DIPEPTIDYL PEPTIDASE FAMILY MEMBER 6"/>
    <property type="match status" value="1"/>
</dbReference>
<dbReference type="RefSeq" id="WP_210058984.1">
    <property type="nucleotide sequence ID" value="NZ_JAGIOB010000001.1"/>
</dbReference>
<keyword evidence="5" id="KW-1185">Reference proteome</keyword>
<dbReference type="InterPro" id="IPR001375">
    <property type="entry name" value="Peptidase_S9_cat"/>
</dbReference>
<feature type="domain" description="Peptidase S9 prolyl oligopeptidase catalytic" evidence="3">
    <location>
        <begin position="457"/>
        <end position="660"/>
    </location>
</feature>
<keyword evidence="4" id="KW-0645">Protease</keyword>